<comment type="caution">
    <text evidence="1">The sequence shown here is derived from an EMBL/GenBank/DDBJ whole genome shotgun (WGS) entry which is preliminary data.</text>
</comment>
<proteinExistence type="predicted"/>
<dbReference type="RefSeq" id="WP_158657163.1">
    <property type="nucleotide sequence ID" value="NZ_JAAAMI010000008.1"/>
</dbReference>
<evidence type="ECO:0000313" key="2">
    <source>
        <dbReference type="Proteomes" id="UP000468707"/>
    </source>
</evidence>
<organism evidence="1 2">
    <name type="scientific">Flagellimonas sediminis</name>
    <dbReference type="NCBI Taxonomy" id="2696468"/>
    <lineage>
        <taxon>Bacteria</taxon>
        <taxon>Pseudomonadati</taxon>
        <taxon>Bacteroidota</taxon>
        <taxon>Flavobacteriia</taxon>
        <taxon>Flavobacteriales</taxon>
        <taxon>Flavobacteriaceae</taxon>
        <taxon>Flagellimonas</taxon>
    </lineage>
</organism>
<dbReference type="Proteomes" id="UP000468707">
    <property type="component" value="Unassembled WGS sequence"/>
</dbReference>
<sequence length="47" mass="5486">MNKSEDLKNFKVEELEQRLEMAKWKNESNYACTSGDCRGYIGASYTF</sequence>
<reference evidence="1 2" key="1">
    <citation type="submission" date="2020-01" db="EMBL/GenBank/DDBJ databases">
        <title>Muricauda sediminis sp.nov. 40Bstr401.</title>
        <authorList>
            <person name="Xue Z."/>
            <person name="Zhu S."/>
            <person name="Ren N."/>
            <person name="Chen T."/>
            <person name="Chen X."/>
            <person name="Chen J."/>
            <person name="Yang J."/>
        </authorList>
    </citation>
    <scope>NUCLEOTIDE SEQUENCE [LARGE SCALE GENOMIC DNA]</scope>
    <source>
        <strain evidence="1 2">40Bstr401</strain>
    </source>
</reference>
<keyword evidence="2" id="KW-1185">Reference proteome</keyword>
<gene>
    <name evidence="1" type="ORF">GTK07_15225</name>
</gene>
<protein>
    <submittedName>
        <fullName evidence="1">Uncharacterized protein</fullName>
    </submittedName>
</protein>
<evidence type="ECO:0000313" key="1">
    <source>
        <dbReference type="EMBL" id="NDV44680.1"/>
    </source>
</evidence>
<dbReference type="EMBL" id="JAAAMI010000008">
    <property type="protein sequence ID" value="NDV44680.1"/>
    <property type="molecule type" value="Genomic_DNA"/>
</dbReference>
<name>A0A6I5L7B9_9FLAO</name>
<dbReference type="AlphaFoldDB" id="A0A6I5L7B9"/>
<accession>A0A6I5L7B9</accession>